<dbReference type="PANTHER" id="PTHR30093">
    <property type="entry name" value="GENERAL SECRETION PATHWAY PROTEIN G"/>
    <property type="match status" value="1"/>
</dbReference>
<dbReference type="GO" id="GO:0015628">
    <property type="term" value="P:protein secretion by the type II secretion system"/>
    <property type="evidence" value="ECO:0007669"/>
    <property type="project" value="InterPro"/>
</dbReference>
<evidence type="ECO:0000256" key="5">
    <source>
        <dbReference type="ARBA" id="ARBA00023136"/>
    </source>
</evidence>
<dbReference type="PROSITE" id="PS00409">
    <property type="entry name" value="PROKAR_NTER_METHYL"/>
    <property type="match status" value="1"/>
</dbReference>
<dbReference type="InterPro" id="IPR012902">
    <property type="entry name" value="N_methyl_site"/>
</dbReference>
<proteinExistence type="predicted"/>
<evidence type="ECO:0000256" key="4">
    <source>
        <dbReference type="ARBA" id="ARBA00022989"/>
    </source>
</evidence>
<dbReference type="Proteomes" id="UP000178509">
    <property type="component" value="Unassembled WGS sequence"/>
</dbReference>
<evidence type="ECO:0000256" key="6">
    <source>
        <dbReference type="SAM" id="Phobius"/>
    </source>
</evidence>
<dbReference type="PRINTS" id="PR00813">
    <property type="entry name" value="BCTERIALGSPG"/>
</dbReference>
<comment type="caution">
    <text evidence="7">The sequence shown here is derived from an EMBL/GenBank/DDBJ whole genome shotgun (WGS) entry which is preliminary data.</text>
</comment>
<dbReference type="GO" id="GO:0016020">
    <property type="term" value="C:membrane"/>
    <property type="evidence" value="ECO:0007669"/>
    <property type="project" value="UniProtKB-SubCell"/>
</dbReference>
<dbReference type="STRING" id="1802164.A3H51_00475"/>
<name>A0A1G2HKU6_9BACT</name>
<evidence type="ECO:0000313" key="7">
    <source>
        <dbReference type="EMBL" id="OGZ62910.1"/>
    </source>
</evidence>
<accession>A0A1G2HKU6</accession>
<dbReference type="Gene3D" id="3.30.700.10">
    <property type="entry name" value="Glycoprotein, Type 4 Pilin"/>
    <property type="match status" value="1"/>
</dbReference>
<evidence type="ECO:0000256" key="1">
    <source>
        <dbReference type="ARBA" id="ARBA00004167"/>
    </source>
</evidence>
<dbReference type="EMBL" id="MHOJ01000006">
    <property type="protein sequence ID" value="OGZ62910.1"/>
    <property type="molecule type" value="Genomic_DNA"/>
</dbReference>
<sequence>MTKLMNRSKGFTLIELLIVIAIIGILAAIVLVSLNDARTSARDTQRVGNLRNAQLAMEIYFDDNGQYPDDDDIAAVMTEGTTCASATGAGELLDVIGMTGVVDPTSTQDYYYGANQDGATNYVLMGTLEDTGDSALDTDVDGADVFGCDCTDPNYCVQP</sequence>
<dbReference type="PANTHER" id="PTHR30093:SF44">
    <property type="entry name" value="TYPE II SECRETION SYSTEM CORE PROTEIN G"/>
    <property type="match status" value="1"/>
</dbReference>
<organism evidence="7 8">
    <name type="scientific">Candidatus Spechtbacteria bacterium RIFCSPLOWO2_02_FULL_38_8</name>
    <dbReference type="NCBI Taxonomy" id="1802164"/>
    <lineage>
        <taxon>Bacteria</taxon>
        <taxon>Candidatus Spechtiibacteriota</taxon>
    </lineage>
</organism>
<feature type="transmembrane region" description="Helical" evidence="6">
    <location>
        <begin position="12"/>
        <end position="34"/>
    </location>
</feature>
<dbReference type="InterPro" id="IPR045584">
    <property type="entry name" value="Pilin-like"/>
</dbReference>
<dbReference type="InterPro" id="IPR000983">
    <property type="entry name" value="Bac_GSPG_pilin"/>
</dbReference>
<keyword evidence="4 6" id="KW-1133">Transmembrane helix</keyword>
<dbReference type="GO" id="GO:0015627">
    <property type="term" value="C:type II protein secretion system complex"/>
    <property type="evidence" value="ECO:0007669"/>
    <property type="project" value="InterPro"/>
</dbReference>
<reference evidence="7 8" key="1">
    <citation type="journal article" date="2016" name="Nat. Commun.">
        <title>Thousands of microbial genomes shed light on interconnected biogeochemical processes in an aquifer system.</title>
        <authorList>
            <person name="Anantharaman K."/>
            <person name="Brown C.T."/>
            <person name="Hug L.A."/>
            <person name="Sharon I."/>
            <person name="Castelle C.J."/>
            <person name="Probst A.J."/>
            <person name="Thomas B.C."/>
            <person name="Singh A."/>
            <person name="Wilkins M.J."/>
            <person name="Karaoz U."/>
            <person name="Brodie E.L."/>
            <person name="Williams K.H."/>
            <person name="Hubbard S.S."/>
            <person name="Banfield J.F."/>
        </authorList>
    </citation>
    <scope>NUCLEOTIDE SEQUENCE [LARGE SCALE GENOMIC DNA]</scope>
</reference>
<evidence type="ECO:0000313" key="8">
    <source>
        <dbReference type="Proteomes" id="UP000178509"/>
    </source>
</evidence>
<dbReference type="AlphaFoldDB" id="A0A1G2HKU6"/>
<evidence type="ECO:0000256" key="3">
    <source>
        <dbReference type="ARBA" id="ARBA00022692"/>
    </source>
</evidence>
<keyword evidence="3 6" id="KW-0812">Transmembrane</keyword>
<dbReference type="SUPFAM" id="SSF54523">
    <property type="entry name" value="Pili subunits"/>
    <property type="match status" value="1"/>
</dbReference>
<evidence type="ECO:0000256" key="2">
    <source>
        <dbReference type="ARBA" id="ARBA00022481"/>
    </source>
</evidence>
<gene>
    <name evidence="7" type="ORF">A3H51_00475</name>
</gene>
<dbReference type="NCBIfam" id="TIGR02532">
    <property type="entry name" value="IV_pilin_GFxxxE"/>
    <property type="match status" value="1"/>
</dbReference>
<keyword evidence="2" id="KW-0488">Methylation</keyword>
<evidence type="ECO:0008006" key="9">
    <source>
        <dbReference type="Google" id="ProtNLM"/>
    </source>
</evidence>
<dbReference type="Pfam" id="PF07963">
    <property type="entry name" value="N_methyl"/>
    <property type="match status" value="1"/>
</dbReference>
<keyword evidence="5 6" id="KW-0472">Membrane</keyword>
<comment type="subcellular location">
    <subcellularLocation>
        <location evidence="1">Membrane</location>
        <topology evidence="1">Single-pass membrane protein</topology>
    </subcellularLocation>
</comment>
<protein>
    <recommendedName>
        <fullName evidence="9">Type II secretion system protein GspG C-terminal domain-containing protein</fullName>
    </recommendedName>
</protein>